<sequence length="376" mass="40519">MCGSAAASNANPSDHAASWANLSTAEAAHQYDAFTSLPVCESDHRDSSASSVIDFHANVANAFGSQAPTVELRYLEHFVAVAFPGASSSRLELITSILALISLLKDHPRDQKVRMARAIRQAVNRARLSSPNSSGPATGMNLQAGQADPFANVSAAMGQGMAGYLQQLCQPMIDRLIVENPRRTEQLFLALENWWAVKGTRAPASFNNVDDLVAYRVQDFGAEFWSAAIVFALDLDILAGAVTDQATTTITRHAWISAASSFDYFSYKSKNMSVFNAVAILNSSIPPYSIQNSGKPAVKQRIATAENDLTRGIAKFRSDFREDIDAPHAPTVALESYLEGVQYFAAGYHCAMGLMHGSDNVYKTGDGLVNPYNALG</sequence>
<evidence type="ECO:0000313" key="2">
    <source>
        <dbReference type="Proteomes" id="UP000800235"/>
    </source>
</evidence>
<protein>
    <submittedName>
        <fullName evidence="1">Uncharacterized protein</fullName>
    </submittedName>
</protein>
<name>A0A9P4P3B7_9PEZI</name>
<dbReference type="Gene3D" id="1.10.600.10">
    <property type="entry name" value="Farnesyl Diphosphate Synthase"/>
    <property type="match status" value="1"/>
</dbReference>
<keyword evidence="2" id="KW-1185">Reference proteome</keyword>
<dbReference type="OrthoDB" id="6921389at2759"/>
<organism evidence="1 2">
    <name type="scientific">Tothia fuscella</name>
    <dbReference type="NCBI Taxonomy" id="1048955"/>
    <lineage>
        <taxon>Eukaryota</taxon>
        <taxon>Fungi</taxon>
        <taxon>Dikarya</taxon>
        <taxon>Ascomycota</taxon>
        <taxon>Pezizomycotina</taxon>
        <taxon>Dothideomycetes</taxon>
        <taxon>Pleosporomycetidae</taxon>
        <taxon>Venturiales</taxon>
        <taxon>Cylindrosympodiaceae</taxon>
        <taxon>Tothia</taxon>
    </lineage>
</organism>
<dbReference type="EMBL" id="MU007010">
    <property type="protein sequence ID" value="KAF2436560.1"/>
    <property type="molecule type" value="Genomic_DNA"/>
</dbReference>
<reference evidence="1" key="1">
    <citation type="journal article" date="2020" name="Stud. Mycol.">
        <title>101 Dothideomycetes genomes: a test case for predicting lifestyles and emergence of pathogens.</title>
        <authorList>
            <person name="Haridas S."/>
            <person name="Albert R."/>
            <person name="Binder M."/>
            <person name="Bloem J."/>
            <person name="Labutti K."/>
            <person name="Salamov A."/>
            <person name="Andreopoulos B."/>
            <person name="Baker S."/>
            <person name="Barry K."/>
            <person name="Bills G."/>
            <person name="Bluhm B."/>
            <person name="Cannon C."/>
            <person name="Castanera R."/>
            <person name="Culley D."/>
            <person name="Daum C."/>
            <person name="Ezra D."/>
            <person name="Gonzalez J."/>
            <person name="Henrissat B."/>
            <person name="Kuo A."/>
            <person name="Liang C."/>
            <person name="Lipzen A."/>
            <person name="Lutzoni F."/>
            <person name="Magnuson J."/>
            <person name="Mondo S."/>
            <person name="Nolan M."/>
            <person name="Ohm R."/>
            <person name="Pangilinan J."/>
            <person name="Park H.-J."/>
            <person name="Ramirez L."/>
            <person name="Alfaro M."/>
            <person name="Sun H."/>
            <person name="Tritt A."/>
            <person name="Yoshinaga Y."/>
            <person name="Zwiers L.-H."/>
            <person name="Turgeon B."/>
            <person name="Goodwin S."/>
            <person name="Spatafora J."/>
            <person name="Crous P."/>
            <person name="Grigoriev I."/>
        </authorList>
    </citation>
    <scope>NUCLEOTIDE SEQUENCE</scope>
    <source>
        <strain evidence="1">CBS 130266</strain>
    </source>
</reference>
<proteinExistence type="predicted"/>
<comment type="caution">
    <text evidence="1">The sequence shown here is derived from an EMBL/GenBank/DDBJ whole genome shotgun (WGS) entry which is preliminary data.</text>
</comment>
<gene>
    <name evidence="1" type="ORF">EJ08DRAFT_150872</name>
</gene>
<dbReference type="InterPro" id="IPR008949">
    <property type="entry name" value="Isoprenoid_synthase_dom_sf"/>
</dbReference>
<dbReference type="AlphaFoldDB" id="A0A9P4P3B7"/>
<dbReference type="Proteomes" id="UP000800235">
    <property type="component" value="Unassembled WGS sequence"/>
</dbReference>
<evidence type="ECO:0000313" key="1">
    <source>
        <dbReference type="EMBL" id="KAF2436560.1"/>
    </source>
</evidence>
<dbReference type="SUPFAM" id="SSF48576">
    <property type="entry name" value="Terpenoid synthases"/>
    <property type="match status" value="1"/>
</dbReference>
<accession>A0A9P4P3B7</accession>